<organism evidence="1">
    <name type="scientific">marine sediment metagenome</name>
    <dbReference type="NCBI Taxonomy" id="412755"/>
    <lineage>
        <taxon>unclassified sequences</taxon>
        <taxon>metagenomes</taxon>
        <taxon>ecological metagenomes</taxon>
    </lineage>
</organism>
<gene>
    <name evidence="1" type="ORF">LCGC14_1969710</name>
</gene>
<evidence type="ECO:0000313" key="1">
    <source>
        <dbReference type="EMBL" id="KKL83942.1"/>
    </source>
</evidence>
<dbReference type="AlphaFoldDB" id="A0A0F9I937"/>
<name>A0A0F9I937_9ZZZZ</name>
<reference evidence="1" key="1">
    <citation type="journal article" date="2015" name="Nature">
        <title>Complex archaea that bridge the gap between prokaryotes and eukaryotes.</title>
        <authorList>
            <person name="Spang A."/>
            <person name="Saw J.H."/>
            <person name="Jorgensen S.L."/>
            <person name="Zaremba-Niedzwiedzka K."/>
            <person name="Martijn J."/>
            <person name="Lind A.E."/>
            <person name="van Eijk R."/>
            <person name="Schleper C."/>
            <person name="Guy L."/>
            <person name="Ettema T.J."/>
        </authorList>
    </citation>
    <scope>NUCLEOTIDE SEQUENCE</scope>
</reference>
<dbReference type="EMBL" id="LAZR01021838">
    <property type="protein sequence ID" value="KKL83942.1"/>
    <property type="molecule type" value="Genomic_DNA"/>
</dbReference>
<protein>
    <submittedName>
        <fullName evidence="1">Uncharacterized protein</fullName>
    </submittedName>
</protein>
<proteinExistence type="predicted"/>
<accession>A0A0F9I937</accession>
<sequence length="64" mass="8073">MIEIIKNWFVRRQRIKYLNYRYKEVLTTHFLYATSLKEYELSKEVLQCIEQELKDLNAKIRIWY</sequence>
<comment type="caution">
    <text evidence="1">The sequence shown here is derived from an EMBL/GenBank/DDBJ whole genome shotgun (WGS) entry which is preliminary data.</text>
</comment>